<accession>A0A7R8W6A7</accession>
<evidence type="ECO:0000313" key="1">
    <source>
        <dbReference type="EMBL" id="CAD7223036.1"/>
    </source>
</evidence>
<protein>
    <submittedName>
        <fullName evidence="1">Uncharacterized protein</fullName>
    </submittedName>
</protein>
<dbReference type="AlphaFoldDB" id="A0A7R8W6A7"/>
<sequence>MDKGMAIRWDILGSNPPSSFIGYGINFHSDRICLTLMQCRFVARAFDVSGKFFGGDSACLDCSPAISNSFHDHPRHFGIGYNREGMKKQDFVEVSTSPLCEPIFEETMQSSVQFGRSYLLKMKISPKMELFLQAANHLNRLVSRSLKACKAARQGLWWETSGQFDLFFGPSSNETPSLLVMLCRNGHHRKCNKAINLSGIRSRESERLGPTGSCNGLNGSSVSLDTLRICATPLGSVPRKTLGNHEHSRRSKSLGRWWNQNRREPSNLDYPTKIPHVQFEEARESLTFLVPQASFLPEGFAETVPLSKLIGGPLALSVRRSMLIRKPSDLRGHILPAALLNGGGRSALPGGVTGPPGSQRGAESGRGGREVVRG</sequence>
<organism evidence="1">
    <name type="scientific">Cyprideis torosa</name>
    <dbReference type="NCBI Taxonomy" id="163714"/>
    <lineage>
        <taxon>Eukaryota</taxon>
        <taxon>Metazoa</taxon>
        <taxon>Ecdysozoa</taxon>
        <taxon>Arthropoda</taxon>
        <taxon>Crustacea</taxon>
        <taxon>Oligostraca</taxon>
        <taxon>Ostracoda</taxon>
        <taxon>Podocopa</taxon>
        <taxon>Podocopida</taxon>
        <taxon>Cytherocopina</taxon>
        <taxon>Cytheroidea</taxon>
        <taxon>Cytherideidae</taxon>
        <taxon>Cyprideis</taxon>
    </lineage>
</organism>
<dbReference type="EMBL" id="OB660141">
    <property type="protein sequence ID" value="CAD7223036.1"/>
    <property type="molecule type" value="Genomic_DNA"/>
</dbReference>
<reference evidence="1" key="1">
    <citation type="submission" date="2020-11" db="EMBL/GenBank/DDBJ databases">
        <authorList>
            <person name="Tran Van P."/>
        </authorList>
    </citation>
    <scope>NUCLEOTIDE SEQUENCE</scope>
</reference>
<proteinExistence type="predicted"/>
<name>A0A7R8W6A7_9CRUS</name>
<gene>
    <name evidence="1" type="ORF">CTOB1V02_LOCUS1031</name>
</gene>